<evidence type="ECO:0000259" key="10">
    <source>
        <dbReference type="Pfam" id="PF03372"/>
    </source>
</evidence>
<keyword evidence="8" id="KW-0234">DNA repair</keyword>
<name>A0ABW4XZV1_9FLAO</name>
<dbReference type="RefSeq" id="WP_379831623.1">
    <property type="nucleotide sequence ID" value="NZ_JBHUHU010000005.1"/>
</dbReference>
<dbReference type="Proteomes" id="UP001597342">
    <property type="component" value="Unassembled WGS sequence"/>
</dbReference>
<dbReference type="CDD" id="cd09084">
    <property type="entry name" value="EEP-2"/>
    <property type="match status" value="1"/>
</dbReference>
<feature type="transmembrane region" description="Helical" evidence="9">
    <location>
        <begin position="40"/>
        <end position="62"/>
    </location>
</feature>
<dbReference type="PROSITE" id="PS51257">
    <property type="entry name" value="PROKAR_LIPOPROTEIN"/>
    <property type="match status" value="1"/>
</dbReference>
<dbReference type="InterPro" id="IPR036691">
    <property type="entry name" value="Endo/exonu/phosph_ase_sf"/>
</dbReference>
<feature type="domain" description="Endonuclease/exonuclease/phosphatase" evidence="10">
    <location>
        <begin position="104"/>
        <end position="331"/>
    </location>
</feature>
<feature type="transmembrane region" description="Helical" evidence="9">
    <location>
        <begin position="12"/>
        <end position="34"/>
    </location>
</feature>
<comment type="cofactor">
    <cofactor evidence="1">
        <name>Mn(2+)</name>
        <dbReference type="ChEBI" id="CHEBI:29035"/>
    </cofactor>
</comment>
<evidence type="ECO:0000313" key="11">
    <source>
        <dbReference type="EMBL" id="MFD2101037.1"/>
    </source>
</evidence>
<keyword evidence="12" id="KW-1185">Reference proteome</keyword>
<proteinExistence type="predicted"/>
<evidence type="ECO:0000256" key="7">
    <source>
        <dbReference type="ARBA" id="ARBA00022842"/>
    </source>
</evidence>
<evidence type="ECO:0000256" key="1">
    <source>
        <dbReference type="ARBA" id="ARBA00001936"/>
    </source>
</evidence>
<gene>
    <name evidence="11" type="ORF">ACFSJE_14710</name>
</gene>
<evidence type="ECO:0000256" key="8">
    <source>
        <dbReference type="ARBA" id="ARBA00023204"/>
    </source>
</evidence>
<dbReference type="InterPro" id="IPR005135">
    <property type="entry name" value="Endo/exonuclease/phosphatase"/>
</dbReference>
<keyword evidence="9" id="KW-0472">Membrane</keyword>
<dbReference type="Pfam" id="PF03372">
    <property type="entry name" value="Exo_endo_phos"/>
    <property type="match status" value="1"/>
</dbReference>
<keyword evidence="7" id="KW-0460">Magnesium</keyword>
<keyword evidence="3" id="KW-0540">Nuclease</keyword>
<comment type="caution">
    <text evidence="11">The sequence shown here is derived from an EMBL/GenBank/DDBJ whole genome shotgun (WGS) entry which is preliminary data.</text>
</comment>
<keyword evidence="9" id="KW-1133">Transmembrane helix</keyword>
<dbReference type="PANTHER" id="PTHR15822">
    <property type="entry name" value="TRAF AND TNF RECEPTOR-ASSOCIATED PROTEIN"/>
    <property type="match status" value="1"/>
</dbReference>
<evidence type="ECO:0000256" key="9">
    <source>
        <dbReference type="SAM" id="Phobius"/>
    </source>
</evidence>
<dbReference type="SUPFAM" id="SSF56219">
    <property type="entry name" value="DNase I-like"/>
    <property type="match status" value="1"/>
</dbReference>
<evidence type="ECO:0000256" key="5">
    <source>
        <dbReference type="ARBA" id="ARBA00022763"/>
    </source>
</evidence>
<evidence type="ECO:0000256" key="6">
    <source>
        <dbReference type="ARBA" id="ARBA00022801"/>
    </source>
</evidence>
<evidence type="ECO:0000256" key="4">
    <source>
        <dbReference type="ARBA" id="ARBA00022723"/>
    </source>
</evidence>
<dbReference type="Gene3D" id="3.60.10.10">
    <property type="entry name" value="Endonuclease/exonuclease/phosphatase"/>
    <property type="match status" value="1"/>
</dbReference>
<dbReference type="EMBL" id="JBHUHU010000005">
    <property type="protein sequence ID" value="MFD2101037.1"/>
    <property type="molecule type" value="Genomic_DNA"/>
</dbReference>
<keyword evidence="4" id="KW-0479">Metal-binding</keyword>
<sequence length="344" mass="39701">MKKRTSIIDGIVFAINVLIAFLLVMSCLSSYLTFQAIPVFSILSLIVPLVFGLNLLFAAYWIFKRKRKFLWSFIALLLGYLAFGPFYGMGNESEEVKDSDLKIMTYNARGFDKFGWSKDPNTGNEIVAFIKKENPDIICIQEHSRIRHRQLKQYPYRSETPYSETKSVQAVFSKYPIVSNGSLDLPGTANGIIYADIVHKEDTIRFYNMHLQSFRIVPSAKTFSDGEESERNYKRLISTFKKQMEQAKTFDDHIKNSPYLNVVCGDFNNTQFSNVYRIVKGDLNDTFLEKGSGFGRTYDLWKIPLRIDYILTDSNFEVISHKNFNEKLSDHYPVMATLRLSSEE</sequence>
<comment type="cofactor">
    <cofactor evidence="2">
        <name>Mg(2+)</name>
        <dbReference type="ChEBI" id="CHEBI:18420"/>
    </cofactor>
</comment>
<keyword evidence="6" id="KW-0378">Hydrolase</keyword>
<organism evidence="11 12">
    <name type="scientific">Flagellimonas iocasae</name>
    <dbReference type="NCBI Taxonomy" id="2055905"/>
    <lineage>
        <taxon>Bacteria</taxon>
        <taxon>Pseudomonadati</taxon>
        <taxon>Bacteroidota</taxon>
        <taxon>Flavobacteriia</taxon>
        <taxon>Flavobacteriales</taxon>
        <taxon>Flavobacteriaceae</taxon>
        <taxon>Flagellimonas</taxon>
    </lineage>
</organism>
<keyword evidence="11" id="KW-0255">Endonuclease</keyword>
<dbReference type="GO" id="GO:0004519">
    <property type="term" value="F:endonuclease activity"/>
    <property type="evidence" value="ECO:0007669"/>
    <property type="project" value="UniProtKB-KW"/>
</dbReference>
<accession>A0ABW4XZV1</accession>
<dbReference type="PANTHER" id="PTHR15822:SF4">
    <property type="entry name" value="TYROSYL-DNA PHOSPHODIESTERASE 2"/>
    <property type="match status" value="1"/>
</dbReference>
<dbReference type="InterPro" id="IPR051547">
    <property type="entry name" value="TDP2-like"/>
</dbReference>
<reference evidence="12" key="1">
    <citation type="journal article" date="2019" name="Int. J. Syst. Evol. Microbiol.">
        <title>The Global Catalogue of Microorganisms (GCM) 10K type strain sequencing project: providing services to taxonomists for standard genome sequencing and annotation.</title>
        <authorList>
            <consortium name="The Broad Institute Genomics Platform"/>
            <consortium name="The Broad Institute Genome Sequencing Center for Infectious Disease"/>
            <person name="Wu L."/>
            <person name="Ma J."/>
        </authorList>
    </citation>
    <scope>NUCLEOTIDE SEQUENCE [LARGE SCALE GENOMIC DNA]</scope>
    <source>
        <strain evidence="12">JCM 3389</strain>
    </source>
</reference>
<keyword evidence="5" id="KW-0227">DNA damage</keyword>
<evidence type="ECO:0000256" key="3">
    <source>
        <dbReference type="ARBA" id="ARBA00022722"/>
    </source>
</evidence>
<keyword evidence="9" id="KW-0812">Transmembrane</keyword>
<evidence type="ECO:0000313" key="12">
    <source>
        <dbReference type="Proteomes" id="UP001597342"/>
    </source>
</evidence>
<evidence type="ECO:0000256" key="2">
    <source>
        <dbReference type="ARBA" id="ARBA00001946"/>
    </source>
</evidence>
<protein>
    <submittedName>
        <fullName evidence="11">Endonuclease/exonuclease/phosphatase family protein</fullName>
    </submittedName>
</protein>
<feature type="transmembrane region" description="Helical" evidence="9">
    <location>
        <begin position="69"/>
        <end position="89"/>
    </location>
</feature>